<name>A0A2A2JY74_9BILA</name>
<dbReference type="AlphaFoldDB" id="A0A2A2JY74"/>
<reference evidence="2 3" key="1">
    <citation type="journal article" date="2017" name="Curr. Biol.">
        <title>Genome architecture and evolution of a unichromosomal asexual nematode.</title>
        <authorList>
            <person name="Fradin H."/>
            <person name="Zegar C."/>
            <person name="Gutwein M."/>
            <person name="Lucas J."/>
            <person name="Kovtun M."/>
            <person name="Corcoran D."/>
            <person name="Baugh L.R."/>
            <person name="Kiontke K."/>
            <person name="Gunsalus K."/>
            <person name="Fitch D.H."/>
            <person name="Piano F."/>
        </authorList>
    </citation>
    <scope>NUCLEOTIDE SEQUENCE [LARGE SCALE GENOMIC DNA]</scope>
    <source>
        <strain evidence="2">PF1309</strain>
    </source>
</reference>
<evidence type="ECO:0000256" key="1">
    <source>
        <dbReference type="SAM" id="MobiDB-lite"/>
    </source>
</evidence>
<comment type="caution">
    <text evidence="2">The sequence shown here is derived from an EMBL/GenBank/DDBJ whole genome shotgun (WGS) entry which is preliminary data.</text>
</comment>
<keyword evidence="3" id="KW-1185">Reference proteome</keyword>
<evidence type="ECO:0000313" key="2">
    <source>
        <dbReference type="EMBL" id="PAV66604.1"/>
    </source>
</evidence>
<gene>
    <name evidence="2" type="ORF">WR25_08728</name>
</gene>
<feature type="compositionally biased region" description="Basic residues" evidence="1">
    <location>
        <begin position="36"/>
        <end position="45"/>
    </location>
</feature>
<evidence type="ECO:0000313" key="3">
    <source>
        <dbReference type="Proteomes" id="UP000218231"/>
    </source>
</evidence>
<organism evidence="2 3">
    <name type="scientific">Diploscapter pachys</name>
    <dbReference type="NCBI Taxonomy" id="2018661"/>
    <lineage>
        <taxon>Eukaryota</taxon>
        <taxon>Metazoa</taxon>
        <taxon>Ecdysozoa</taxon>
        <taxon>Nematoda</taxon>
        <taxon>Chromadorea</taxon>
        <taxon>Rhabditida</taxon>
        <taxon>Rhabditina</taxon>
        <taxon>Rhabditomorpha</taxon>
        <taxon>Rhabditoidea</taxon>
        <taxon>Rhabditidae</taxon>
        <taxon>Diploscapter</taxon>
    </lineage>
</organism>
<feature type="region of interest" description="Disordered" evidence="1">
    <location>
        <begin position="82"/>
        <end position="109"/>
    </location>
</feature>
<feature type="compositionally biased region" description="Gly residues" evidence="1">
    <location>
        <begin position="97"/>
        <end position="109"/>
    </location>
</feature>
<feature type="compositionally biased region" description="Low complexity" evidence="1">
    <location>
        <begin position="25"/>
        <end position="35"/>
    </location>
</feature>
<proteinExistence type="predicted"/>
<feature type="region of interest" description="Disordered" evidence="1">
    <location>
        <begin position="25"/>
        <end position="57"/>
    </location>
</feature>
<sequence>MPNCWRRLRLRCAESAKPAAMAASVRLAPASASPRATRRRCHSTMRRTDRPRRPLNRRSSWLTDSAAACASSVAGRRCSSTARIRARARARRRSNGRRGGAGRENGVGLQRGDGQHVAAVLFAIDLQAGLALEGEHYLVGIVGMDTGVARRAEQQAVIIGQPEPTSPGAVPCFAHCRFPIRFGARSLRRVAIVQRPIMLEVTCRDSRPMPRRASRSLQCRWAWVRALAT</sequence>
<accession>A0A2A2JY74</accession>
<dbReference type="EMBL" id="LIAE01010077">
    <property type="protein sequence ID" value="PAV66604.1"/>
    <property type="molecule type" value="Genomic_DNA"/>
</dbReference>
<feature type="compositionally biased region" description="Basic residues" evidence="1">
    <location>
        <begin position="84"/>
        <end position="96"/>
    </location>
</feature>
<protein>
    <submittedName>
        <fullName evidence="2">Uncharacterized protein</fullName>
    </submittedName>
</protein>
<dbReference type="Proteomes" id="UP000218231">
    <property type="component" value="Unassembled WGS sequence"/>
</dbReference>